<organism evidence="3 4">
    <name type="scientific">Anisodus tanguticus</name>
    <dbReference type="NCBI Taxonomy" id="243964"/>
    <lineage>
        <taxon>Eukaryota</taxon>
        <taxon>Viridiplantae</taxon>
        <taxon>Streptophyta</taxon>
        <taxon>Embryophyta</taxon>
        <taxon>Tracheophyta</taxon>
        <taxon>Spermatophyta</taxon>
        <taxon>Magnoliopsida</taxon>
        <taxon>eudicotyledons</taxon>
        <taxon>Gunneridae</taxon>
        <taxon>Pentapetalae</taxon>
        <taxon>asterids</taxon>
        <taxon>lamiids</taxon>
        <taxon>Solanales</taxon>
        <taxon>Solanaceae</taxon>
        <taxon>Solanoideae</taxon>
        <taxon>Hyoscyameae</taxon>
        <taxon>Anisodus</taxon>
    </lineage>
</organism>
<dbReference type="Gene3D" id="2.60.120.590">
    <property type="entry name" value="Alpha-ketoglutarate-dependent dioxygenase AlkB-like"/>
    <property type="match status" value="1"/>
</dbReference>
<feature type="compositionally biased region" description="Basic and acidic residues" evidence="2">
    <location>
        <begin position="264"/>
        <end position="274"/>
    </location>
</feature>
<feature type="compositionally biased region" description="Low complexity" evidence="2">
    <location>
        <begin position="246"/>
        <end position="260"/>
    </location>
</feature>
<gene>
    <name evidence="3" type="ORF">RND71_043235</name>
</gene>
<dbReference type="PANTHER" id="PTHR31447">
    <property type="entry name" value="HYDROXYPROLINE-RICH GLYCOPROTEIN FAMILY PROTEIN-RELATED"/>
    <property type="match status" value="1"/>
</dbReference>
<evidence type="ECO:0000313" key="4">
    <source>
        <dbReference type="Proteomes" id="UP001291623"/>
    </source>
</evidence>
<dbReference type="Proteomes" id="UP001291623">
    <property type="component" value="Unassembled WGS sequence"/>
</dbReference>
<reference evidence="3" key="1">
    <citation type="submission" date="2023-12" db="EMBL/GenBank/DDBJ databases">
        <title>Genome assembly of Anisodus tanguticus.</title>
        <authorList>
            <person name="Wang Y.-J."/>
        </authorList>
    </citation>
    <scope>NUCLEOTIDE SEQUENCE</scope>
    <source>
        <strain evidence="3">KB-2021</strain>
        <tissue evidence="3">Leaf</tissue>
    </source>
</reference>
<comment type="similarity">
    <text evidence="1">Belongs to the alkB family.</text>
</comment>
<dbReference type="EMBL" id="JAVYJV010000024">
    <property type="protein sequence ID" value="KAK4338748.1"/>
    <property type="molecule type" value="Genomic_DNA"/>
</dbReference>
<name>A0AAE1QTL6_9SOLA</name>
<dbReference type="PANTHER" id="PTHR31447:SF20">
    <property type="entry name" value="FE2OG DIOXYGENASE DOMAIN-CONTAINING PROTEIN"/>
    <property type="match status" value="1"/>
</dbReference>
<evidence type="ECO:0000313" key="3">
    <source>
        <dbReference type="EMBL" id="KAK4338748.1"/>
    </source>
</evidence>
<protein>
    <submittedName>
        <fullName evidence="3">Uncharacterized protein</fullName>
    </submittedName>
</protein>
<dbReference type="InterPro" id="IPR037151">
    <property type="entry name" value="AlkB-like_sf"/>
</dbReference>
<dbReference type="GO" id="GO:0006402">
    <property type="term" value="P:mRNA catabolic process"/>
    <property type="evidence" value="ECO:0007669"/>
    <property type="project" value="InterPro"/>
</dbReference>
<proteinExistence type="inferred from homology"/>
<sequence length="451" mass="49958">MAKNQTTTKSETQSKGTYRNIFTAFRRRVSTARPLATNRANVKPSTAMAASNKVLIEYNHSSNNAKRLEPMKPGPVNIHQPGPKAVKFQGGYSTNNRTSGASNEKFTDFIDHVKNKIKANSSFVADENVASTAKRVTTRRDSFNDRVSYNSCTNKFAAANAIIDALCNHITELEGGRSDYESVFAAIHRRRLNWIPILQMQKYCSIVEVTLDLRKVAERKIKEREEFTVSKQCDTEVNGDFADMASSNSVESSDNGGSDVVDGDSSRDDSHDSPESVTTDIGSQTQPMLGSVEFCSNHENCGARPTHMKMTKGFVSKEPVRGHMVNVVRGLKLFEDIFTPNEISKLHDLVNKLRVAGQNGDLSGGSCDSWHSYSWSLLVMRGNSTDMARHALCSSASKRVAITFFKVRTEMNGFVSDQIPPLTKAMTLWQPGIPTRYSTANGYKIMEVIPK</sequence>
<feature type="region of interest" description="Disordered" evidence="2">
    <location>
        <begin position="244"/>
        <end position="283"/>
    </location>
</feature>
<accession>A0AAE1QTL6</accession>
<evidence type="ECO:0000256" key="1">
    <source>
        <dbReference type="ARBA" id="ARBA00007879"/>
    </source>
</evidence>
<dbReference type="GO" id="GO:0003729">
    <property type="term" value="F:mRNA binding"/>
    <property type="evidence" value="ECO:0007669"/>
    <property type="project" value="InterPro"/>
</dbReference>
<dbReference type="GO" id="GO:0032451">
    <property type="term" value="F:demethylase activity"/>
    <property type="evidence" value="ECO:0007669"/>
    <property type="project" value="InterPro"/>
</dbReference>
<comment type="caution">
    <text evidence="3">The sequence shown here is derived from an EMBL/GenBank/DDBJ whole genome shotgun (WGS) entry which is preliminary data.</text>
</comment>
<evidence type="ECO:0000256" key="2">
    <source>
        <dbReference type="SAM" id="MobiDB-lite"/>
    </source>
</evidence>
<dbReference type="AlphaFoldDB" id="A0AAE1QTL6"/>
<dbReference type="InterPro" id="IPR044842">
    <property type="entry name" value="ALKBH9B/ALKBH10B-like"/>
</dbReference>
<keyword evidence="4" id="KW-1185">Reference proteome</keyword>